<dbReference type="Proteomes" id="UP000032568">
    <property type="component" value="Chromosome"/>
</dbReference>
<protein>
    <submittedName>
        <fullName evidence="2">Uncharacterized protein</fullName>
    </submittedName>
</protein>
<name>A0AAF0BZE2_9GAMM</name>
<evidence type="ECO:0000313" key="3">
    <source>
        <dbReference type="Proteomes" id="UP000032568"/>
    </source>
</evidence>
<dbReference type="AlphaFoldDB" id="A0AAF0BZE2"/>
<proteinExistence type="predicted"/>
<evidence type="ECO:0000256" key="1">
    <source>
        <dbReference type="SAM" id="SignalP"/>
    </source>
</evidence>
<organism evidence="2 3">
    <name type="scientific">Thalassomonas actiniarum</name>
    <dbReference type="NCBI Taxonomy" id="485447"/>
    <lineage>
        <taxon>Bacteria</taxon>
        <taxon>Pseudomonadati</taxon>
        <taxon>Pseudomonadota</taxon>
        <taxon>Gammaproteobacteria</taxon>
        <taxon>Alteromonadales</taxon>
        <taxon>Colwelliaceae</taxon>
        <taxon>Thalassomonas</taxon>
    </lineage>
</organism>
<accession>A0AAF0BZE2</accession>
<gene>
    <name evidence="2" type="ORF">SG35_021695</name>
</gene>
<keyword evidence="3" id="KW-1185">Reference proteome</keyword>
<reference evidence="2 3" key="2">
    <citation type="journal article" date="2022" name="Mar. Drugs">
        <title>Bioassay-Guided Fractionation Leads to the Detection of Cholic Acid Generated by the Rare Thalassomonas sp.</title>
        <authorList>
            <person name="Pheiffer F."/>
            <person name="Schneider Y.K."/>
            <person name="Hansen E.H."/>
            <person name="Andersen J.H."/>
            <person name="Isaksson J."/>
            <person name="Busche T."/>
            <person name="R C."/>
            <person name="Kalinowski J."/>
            <person name="Zyl L.V."/>
            <person name="Trindade M."/>
        </authorList>
    </citation>
    <scope>NUCLEOTIDE SEQUENCE [LARGE SCALE GENOMIC DNA]</scope>
    <source>
        <strain evidence="2 3">A5K-106</strain>
    </source>
</reference>
<feature type="chain" id="PRO_5041973021" evidence="1">
    <location>
        <begin position="24"/>
        <end position="67"/>
    </location>
</feature>
<evidence type="ECO:0000313" key="2">
    <source>
        <dbReference type="EMBL" id="WDD97881.1"/>
    </source>
</evidence>
<feature type="signal peptide" evidence="1">
    <location>
        <begin position="1"/>
        <end position="23"/>
    </location>
</feature>
<reference evidence="2 3" key="1">
    <citation type="journal article" date="2015" name="Genome Announc.">
        <title>Draft Genome Sequences of Marine Isolates of Thalassomonas viridans and Thalassomonas actiniarum.</title>
        <authorList>
            <person name="Olonade I."/>
            <person name="van Zyl L.J."/>
            <person name="Trindade M."/>
        </authorList>
    </citation>
    <scope>NUCLEOTIDE SEQUENCE [LARGE SCALE GENOMIC DNA]</scope>
    <source>
        <strain evidence="2 3">A5K-106</strain>
    </source>
</reference>
<sequence length="67" mass="6993">MKRIQTPIKALFCALAFTGVATAIDFSDEQSVEGQVIVGNGGAGWTPVRPSDEPTILEKFLSAIGAA</sequence>
<dbReference type="RefSeq" id="WP_044832061.1">
    <property type="nucleotide sequence ID" value="NZ_CP059735.1"/>
</dbReference>
<dbReference type="KEGG" id="tact:SG35_021695"/>
<keyword evidence="1" id="KW-0732">Signal</keyword>
<dbReference type="EMBL" id="CP059735">
    <property type="protein sequence ID" value="WDD97881.1"/>
    <property type="molecule type" value="Genomic_DNA"/>
</dbReference>